<gene>
    <name evidence="1" type="ORF">PN36_22165</name>
</gene>
<accession>A0A0A6PJ67</accession>
<organism evidence="1 2">
    <name type="scientific">Candidatus Thiomargarita nelsonii</name>
    <dbReference type="NCBI Taxonomy" id="1003181"/>
    <lineage>
        <taxon>Bacteria</taxon>
        <taxon>Pseudomonadati</taxon>
        <taxon>Pseudomonadota</taxon>
        <taxon>Gammaproteobacteria</taxon>
        <taxon>Thiotrichales</taxon>
        <taxon>Thiotrichaceae</taxon>
        <taxon>Thiomargarita</taxon>
    </lineage>
</organism>
<reference evidence="1 2" key="1">
    <citation type="journal article" date="2016" name="Front. Microbiol.">
        <title>Single-Cell (Meta-)Genomics of a Dimorphic Candidatus Thiomargarita nelsonii Reveals Genomic Plasticity.</title>
        <authorList>
            <person name="Flood B.E."/>
            <person name="Fliss P."/>
            <person name="Jones D.S."/>
            <person name="Dick G.J."/>
            <person name="Jain S."/>
            <person name="Kaster A.K."/>
            <person name="Winkel M."/>
            <person name="Mussmann M."/>
            <person name="Bailey J."/>
        </authorList>
    </citation>
    <scope>NUCLEOTIDE SEQUENCE [LARGE SCALE GENOMIC DNA]</scope>
    <source>
        <strain evidence="1">Hydrate Ridge</strain>
    </source>
</reference>
<dbReference type="Proteomes" id="UP000030428">
    <property type="component" value="Unassembled WGS sequence"/>
</dbReference>
<name>A0A0A6PJ67_9GAMM</name>
<evidence type="ECO:0000313" key="2">
    <source>
        <dbReference type="Proteomes" id="UP000030428"/>
    </source>
</evidence>
<proteinExistence type="predicted"/>
<comment type="caution">
    <text evidence="1">The sequence shown here is derived from an EMBL/GenBank/DDBJ whole genome shotgun (WGS) entry which is preliminary data.</text>
</comment>
<keyword evidence="2" id="KW-1185">Reference proteome</keyword>
<sequence>MHSTTLTLDNDIAARLKRLSLMRNDSFKHTINKVLQAGLNVIESKPIRQDKPYRIKPVHLGAKLPNLDNVAEIIAATEGELYK</sequence>
<protein>
    <recommendedName>
        <fullName evidence="3">DUF2191 domain-containing protein</fullName>
    </recommendedName>
</protein>
<dbReference type="AlphaFoldDB" id="A0A0A6PJ67"/>
<evidence type="ECO:0008006" key="3">
    <source>
        <dbReference type="Google" id="ProtNLM"/>
    </source>
</evidence>
<evidence type="ECO:0000313" key="1">
    <source>
        <dbReference type="EMBL" id="KHD10477.1"/>
    </source>
</evidence>
<dbReference type="EMBL" id="JSZA02000102">
    <property type="protein sequence ID" value="KHD10477.1"/>
    <property type="molecule type" value="Genomic_DNA"/>
</dbReference>